<dbReference type="KEGG" id="cinf:CINF_1108"/>
<sequence length="240" mass="27444">MKQILNYRGFSQLENSINTINHNILALHRQLNFIQTLLLKNSSLNAIFDSIYETNLWGNGSGSGSKETLNQGYVAFLQNFMRESLISSVVDVGCGDWQFSKNIDFSNIYYTGYDVASFVINANNAKYAKDNITFEHYDGDFSQIKSADLLLCKDVLQHLPTSKIHEFISILPKFKYALITNDIANKQIANFENKQIAPGQYRPLDLRKAPFNLNLEPVFMITRMPAEPDICVMLYKNEKF</sequence>
<gene>
    <name evidence="1" type="ORF">CINF_1108</name>
</gene>
<dbReference type="EMBL" id="CP049075">
    <property type="protein sequence ID" value="QLI05602.1"/>
    <property type="molecule type" value="Genomic_DNA"/>
</dbReference>
<dbReference type="InterPro" id="IPR029063">
    <property type="entry name" value="SAM-dependent_MTases_sf"/>
</dbReference>
<accession>A0A7H9CI33</accession>
<dbReference type="RefSeq" id="WP_179974801.1">
    <property type="nucleotide sequence ID" value="NZ_CP049075.1"/>
</dbReference>
<name>A0A7H9CI33_9BACT</name>
<evidence type="ECO:0000313" key="2">
    <source>
        <dbReference type="Proteomes" id="UP000509414"/>
    </source>
</evidence>
<dbReference type="Proteomes" id="UP000509414">
    <property type="component" value="Chromosome"/>
</dbReference>
<dbReference type="CDD" id="cd02440">
    <property type="entry name" value="AdoMet_MTases"/>
    <property type="match status" value="1"/>
</dbReference>
<dbReference type="GO" id="GO:0032259">
    <property type="term" value="P:methylation"/>
    <property type="evidence" value="ECO:0007669"/>
    <property type="project" value="UniProtKB-KW"/>
</dbReference>
<reference evidence="1 2" key="1">
    <citation type="submission" date="2020-02" db="EMBL/GenBank/DDBJ databases">
        <title>Complete genome sequence of the novel Campylobacter species Candidatus Campylobacter infans.</title>
        <authorList>
            <person name="Duim B."/>
            <person name="Zomer A."/>
            <person name="van der Graaf L."/>
            <person name="Wagenaar J."/>
        </authorList>
    </citation>
    <scope>NUCLEOTIDE SEQUENCE [LARGE SCALE GENOMIC DNA]</scope>
    <source>
        <strain evidence="1 2">19S00001</strain>
    </source>
</reference>
<dbReference type="Gene3D" id="3.40.50.150">
    <property type="entry name" value="Vaccinia Virus protein VP39"/>
    <property type="match status" value="1"/>
</dbReference>
<keyword evidence="1" id="KW-0808">Transferase</keyword>
<dbReference type="SUPFAM" id="SSF53335">
    <property type="entry name" value="S-adenosyl-L-methionine-dependent methyltransferases"/>
    <property type="match status" value="1"/>
</dbReference>
<keyword evidence="1" id="KW-0489">Methyltransferase</keyword>
<organism evidence="1 2">
    <name type="scientific">Candidatus Campylobacter infans</name>
    <dbReference type="NCBI Taxonomy" id="2561898"/>
    <lineage>
        <taxon>Bacteria</taxon>
        <taxon>Pseudomonadati</taxon>
        <taxon>Campylobacterota</taxon>
        <taxon>Epsilonproteobacteria</taxon>
        <taxon>Campylobacterales</taxon>
        <taxon>Campylobacteraceae</taxon>
        <taxon>Campylobacter</taxon>
    </lineage>
</organism>
<dbReference type="AlphaFoldDB" id="A0A7H9CI33"/>
<dbReference type="GO" id="GO:0008168">
    <property type="term" value="F:methyltransferase activity"/>
    <property type="evidence" value="ECO:0007669"/>
    <property type="project" value="UniProtKB-KW"/>
</dbReference>
<evidence type="ECO:0000313" key="1">
    <source>
        <dbReference type="EMBL" id="QLI05602.1"/>
    </source>
</evidence>
<protein>
    <submittedName>
        <fullName evidence="1">SAM-dependent methyltransferase</fullName>
    </submittedName>
</protein>
<keyword evidence="2" id="KW-1185">Reference proteome</keyword>
<proteinExistence type="predicted"/>